<evidence type="ECO:0000259" key="1">
    <source>
        <dbReference type="Pfam" id="PF23771"/>
    </source>
</evidence>
<feature type="domain" description="DUF7168" evidence="1">
    <location>
        <begin position="167"/>
        <end position="291"/>
    </location>
</feature>
<organism evidence="2 3">
    <name type="scientific">Bullifex porci</name>
    <dbReference type="NCBI Taxonomy" id="2606638"/>
    <lineage>
        <taxon>Bacteria</taxon>
        <taxon>Pseudomonadati</taxon>
        <taxon>Spirochaetota</taxon>
        <taxon>Spirochaetia</taxon>
        <taxon>Spirochaetales</taxon>
        <taxon>Spirochaetaceae</taxon>
        <taxon>Bullifex</taxon>
    </lineage>
</organism>
<dbReference type="RefSeq" id="WP_154426119.1">
    <property type="nucleotide sequence ID" value="NZ_VUNN01000019.1"/>
</dbReference>
<reference evidence="2 3" key="1">
    <citation type="submission" date="2019-08" db="EMBL/GenBank/DDBJ databases">
        <title>In-depth cultivation of the pig gut microbiome towards novel bacterial diversity and tailored functional studies.</title>
        <authorList>
            <person name="Wylensek D."/>
            <person name="Hitch T.C.A."/>
            <person name="Clavel T."/>
        </authorList>
    </citation>
    <scope>NUCLEOTIDE SEQUENCE [LARGE SCALE GENOMIC DNA]</scope>
    <source>
        <strain evidence="2 3">NM-380-WT-3C1</strain>
    </source>
</reference>
<protein>
    <submittedName>
        <fullName evidence="2">DUF2786 domain-containing protein</fullName>
    </submittedName>
</protein>
<dbReference type="GO" id="GO:0008237">
    <property type="term" value="F:metallopeptidase activity"/>
    <property type="evidence" value="ECO:0007669"/>
    <property type="project" value="InterPro"/>
</dbReference>
<gene>
    <name evidence="2" type="ORF">FYJ80_08880</name>
</gene>
<dbReference type="AlphaFoldDB" id="A0A7X2PDJ8"/>
<evidence type="ECO:0000313" key="3">
    <source>
        <dbReference type="Proteomes" id="UP000460549"/>
    </source>
</evidence>
<dbReference type="EMBL" id="VUNN01000019">
    <property type="protein sequence ID" value="MSU06883.1"/>
    <property type="molecule type" value="Genomic_DNA"/>
</dbReference>
<name>A0A7X2PDJ8_9SPIO</name>
<evidence type="ECO:0000313" key="2">
    <source>
        <dbReference type="EMBL" id="MSU06883.1"/>
    </source>
</evidence>
<accession>A0A7X2PDJ8</accession>
<comment type="caution">
    <text evidence="2">The sequence shown here is derived from an EMBL/GenBank/DDBJ whole genome shotgun (WGS) entry which is preliminary data.</text>
</comment>
<sequence length="347" mass="39813">MQRVISIYSGKVNQLRTQLKQSIRERLDNSPYKYMSYIPELLFAGLKEKVLGEYDVENDVILINSRLINHDYNILLNIALHELAHYITYRYSKSPHDEAFKSVCLDLGVDDDFEKARVNITKKEKLIDKINKLQALSESPFSEEGLSALLKISELSAKYDINVEESEESICRVVLYEAKRIPNKIIFLGGIISVLTGATVIKDFTRGESGRLTAFGSYEELEVAEYLFDTLSYKIEKEIRRKRKEDPINNKGVAYVNGFYLGVLNAISAKQQKDSETNTTSKALVVKKNKNMELAKKLYYNQFQYIARKKATGARYKNFSYNQGNEYGKNLEIEKGIKDSKENLLLT</sequence>
<dbReference type="Proteomes" id="UP000460549">
    <property type="component" value="Unassembled WGS sequence"/>
</dbReference>
<dbReference type="Gene3D" id="3.40.390.10">
    <property type="entry name" value="Collagenase (Catalytic Domain)"/>
    <property type="match status" value="1"/>
</dbReference>
<dbReference type="InterPro" id="IPR055592">
    <property type="entry name" value="DUF7168"/>
</dbReference>
<proteinExistence type="predicted"/>
<dbReference type="Pfam" id="PF23771">
    <property type="entry name" value="DUF7168"/>
    <property type="match status" value="1"/>
</dbReference>
<dbReference type="InterPro" id="IPR024079">
    <property type="entry name" value="MetalloPept_cat_dom_sf"/>
</dbReference>
<keyword evidence="3" id="KW-1185">Reference proteome</keyword>